<evidence type="ECO:0000256" key="1">
    <source>
        <dbReference type="SAM" id="MobiDB-lite"/>
    </source>
</evidence>
<dbReference type="InterPro" id="IPR039448">
    <property type="entry name" value="Beta_helix"/>
</dbReference>
<proteinExistence type="predicted"/>
<organism evidence="5 6">
    <name type="scientific">Desulfatibacillum aliphaticivorans</name>
    <dbReference type="NCBI Taxonomy" id="218208"/>
    <lineage>
        <taxon>Bacteria</taxon>
        <taxon>Pseudomonadati</taxon>
        <taxon>Thermodesulfobacteriota</taxon>
        <taxon>Desulfobacteria</taxon>
        <taxon>Desulfobacterales</taxon>
        <taxon>Desulfatibacillaceae</taxon>
        <taxon>Desulfatibacillum</taxon>
    </lineage>
</organism>
<dbReference type="InterPro" id="IPR000906">
    <property type="entry name" value="ZU5_dom"/>
</dbReference>
<dbReference type="InterPro" id="IPR002126">
    <property type="entry name" value="Cadherin-like_dom"/>
</dbReference>
<dbReference type="Proteomes" id="UP000000739">
    <property type="component" value="Chromosome"/>
</dbReference>
<dbReference type="PROSITE" id="PS50268">
    <property type="entry name" value="CADHERIN_2"/>
    <property type="match status" value="1"/>
</dbReference>
<gene>
    <name evidence="5" type="ordered locus">Dalk_1026</name>
</gene>
<feature type="compositionally biased region" description="Low complexity" evidence="1">
    <location>
        <begin position="3888"/>
        <end position="3900"/>
    </location>
</feature>
<dbReference type="NCBIfam" id="NF041518">
    <property type="entry name" value="choice_anch_Q"/>
    <property type="match status" value="3"/>
</dbReference>
<dbReference type="InterPro" id="IPR012334">
    <property type="entry name" value="Pectin_lyas_fold"/>
</dbReference>
<keyword evidence="6" id="KW-1185">Reference proteome</keyword>
<dbReference type="SMART" id="SM00710">
    <property type="entry name" value="PbH1"/>
    <property type="match status" value="21"/>
</dbReference>
<dbReference type="Pfam" id="PF08480">
    <property type="entry name" value="Disaggr_assoc"/>
    <property type="match status" value="1"/>
</dbReference>
<feature type="chain" id="PRO_5002872423" evidence="2">
    <location>
        <begin position="38"/>
        <end position="3949"/>
    </location>
</feature>
<keyword evidence="2" id="KW-0732">Signal</keyword>
<feature type="domain" description="ZU5" evidence="4">
    <location>
        <begin position="3506"/>
        <end position="3636"/>
    </location>
</feature>
<dbReference type="InterPro" id="IPR059226">
    <property type="entry name" value="Choice_anch_Q_dom"/>
</dbReference>
<dbReference type="InterPro" id="IPR006626">
    <property type="entry name" value="PbH1"/>
</dbReference>
<dbReference type="Gene3D" id="2.160.20.10">
    <property type="entry name" value="Single-stranded right-handed beta-helix, Pectin lyase-like"/>
    <property type="match status" value="4"/>
</dbReference>
<protein>
    <submittedName>
        <fullName evidence="5">Ig family protein</fullName>
    </submittedName>
</protein>
<evidence type="ECO:0000259" key="3">
    <source>
        <dbReference type="PROSITE" id="PS50268"/>
    </source>
</evidence>
<feature type="signal peptide" evidence="2">
    <location>
        <begin position="1"/>
        <end position="37"/>
    </location>
</feature>
<dbReference type="EMBL" id="CP001322">
    <property type="protein sequence ID" value="ACL02729.1"/>
    <property type="molecule type" value="Genomic_DNA"/>
</dbReference>
<evidence type="ECO:0000259" key="4">
    <source>
        <dbReference type="PROSITE" id="PS51145"/>
    </source>
</evidence>
<dbReference type="Pfam" id="PF13229">
    <property type="entry name" value="Beta_helix"/>
    <property type="match status" value="1"/>
</dbReference>
<dbReference type="InterPro" id="IPR013687">
    <property type="entry name" value="Disaggr-rel"/>
</dbReference>
<evidence type="ECO:0000313" key="6">
    <source>
        <dbReference type="Proteomes" id="UP000000739"/>
    </source>
</evidence>
<dbReference type="Pfam" id="PF05345">
    <property type="entry name" value="He_PIG"/>
    <property type="match status" value="1"/>
</dbReference>
<dbReference type="SUPFAM" id="SSF51126">
    <property type="entry name" value="Pectin lyase-like"/>
    <property type="match status" value="5"/>
</dbReference>
<dbReference type="InterPro" id="IPR011050">
    <property type="entry name" value="Pectin_lyase_fold/virulence"/>
</dbReference>
<dbReference type="GO" id="GO:0005509">
    <property type="term" value="F:calcium ion binding"/>
    <property type="evidence" value="ECO:0007669"/>
    <property type="project" value="InterPro"/>
</dbReference>
<dbReference type="Gene3D" id="2.60.40.10">
    <property type="entry name" value="Immunoglobulins"/>
    <property type="match status" value="3"/>
</dbReference>
<sequence length="3949" mass="418157">MCTYIRKSSHFGNIRHAMLLLLTVVLVAVFAPGSAMATATNYYVDPNASTDGDGAMATPWNSLHSAVTWLNANGSGEIVLNLLAGVYSTDDGHEPDTVLTVEDNGGAITSLHILGDDPSTTLFEGYYGSTWLDAIIVTGDNITVEALGIAGYASGRGVYFNGASNGSVVNCTFSANLVGVEFAGCTNGSVTGDCVMTFNTSAGIILNQSTYCEISGNASSGGINNNGDGLSPYGIKITGASGGGHSIHDNWIPAGGDGYQIHQIYIQGSSIQDQIYNNIIQDSYSLDTYGVTIVDASPAIYKNIIKGCYYGVSCSTSAAGMEASPAVTNNLIYAAYSTDMYSGIYFNGENGGTLNPVIYHNTIATGSGSGVEFSNFAGTADVQYNILAYFSSYYGIVLNSGAGTIYADYNITYDVSNSFYGFIEQSNNMYGYPSFKDYAGEDFSLANGSPCIDFIPAGSGDPVNEDIDGTARPQNAGFDVGAYEYVTPPPTKLYVAPYVPEGGDGSEANPWNTLYTALTEINTNSSISGSVELHLEAGAYTVTGNGGIEPDDGHYVSGGYFDDLTIIGAGPDSTLISGVGAGYWTNGIQIQTSNVTVKNLTVENFSGAGLKFESAYYGGVKSCALKDNAYGVEISGGQDHWIHDCDIYNNSIRGVSVSYSGLVDIYQNRIYDNGGAAAAGYGVWAGYNSYGACTIAENQIYYTGDASHQQFTGIFNGFSTSYVDIITQNVISSTVETGETVGIHISNASPDVDGNQIFDCTTGILVENPEGSTTEPLITNNVIAKLTSGSYSLYHGIQLDGSNGDFGPVIYHNTLDGGAGDGVFALMYYSAAAIDFNILQNFTGYGINISSCESCSVSADYNSIANNTGGQYIGVSTWGANNIADEQTFYAPASQDFRLASGATAIDAIPAAITDTVTIDARNLSRPQNIDWDMGAYEMDQTNPANPILDESDPAMGCTLEASAVLTWTMGADNESGVAGYYWVQDDVSDTDPTAGSPFFTELPPAMITLNSGKNYVHIVAADKDGNLAGSILHVGPWNYDTTPPLNPTLLTTSVMTDTCVQDTSTSLSWFVNVDDCGMYGFFYYVDSDPTGSVTTSDTFSASPPTSITLSKGANYLHIRAKDNSHMLADETLTIGPWHVDDELPVNPVMGGVSVITSTCVTDNFVEITWTSPGSDDCGTVQYRWCIDSSPDTDPGSVVTAVVQTSLPTIFTLGDGLNYIHMVAEDDFNSAADILHFGPWLKDTNRPSNPTLDSTTVNVGECTNATYTNLAWTPGADDCALDGYYWIRDGSPSTDPTSAGSFGELPLALTLSGGDNYLHVQAMDEAGQLASGILHIGPWKVDGAEPVNPVLDSTTVMTDTCTTSASTSLTWTAGSDDCALEGYYVLINNEPSTDPEMYGTLVGTLPETLTISPGVDTYLHVIAKDEAGNSSGLPQHYGPWKGDGELPVNPILDSASVSTGTCTVETMTYLTWTPGSDDCEINGYYWIVDSAADSDPKNQGNFGALPSDISFSAGDNYLHVQAQDSAGQLADAILHIGPWKMDDAPPTNPEMTSCCQPISTCLDSTYITITWNAGTDDCGIDGYYWYVDQISDTDPTIDGTYGALPASFNMSVGDNYMHVIAMDSAGRLATEILHLGPWQRDGALPVNPTLAGASVLTGSCVLDDGTYLSWNEGSDDCGLAGYYYIVDSATDTDPSSEGDFGALPTELTFSDGDNWLHVLAKDEAGKTASEILHIGPWRKDVSLPVNPLLTGTTVPTSTCTLASATNLTWTPGSDDCDLDGYWYIIDSNPVADPSIGGVFSDALPESIALPEGQTYLHVLAQDSLGQTPVDPLHIGPWTVDAALPINPVLDSTTVATGTCTTSSLTALTWTPGDDDCSLHGYYHKIDSSPDSDPYADGVFITELPANIGFSNGDNYYHIVAVDSLGQLAEETLHIGPWKKDSALPLNPELTSLDVVTGTCTPETGVNLLWNMGSDDCAIDGYYYIVDDIADTDPSSDGTFDTAPPSNIPLSAGVNYLHVRVKDEAGQLAADTLHIGPWRMDDAPPTLPTLYSNSVLTGVCLLDDSVALGWTDGWDDCDLNGYYWIHNGAPDTDPSISGNYGGLPTEMALESGDNYLHVRSKDSVGRLSDNIMHVGPWKKDGSLPENPELIGSDVVTGACTTAASTALTWTPGTDECKLDGYYWLVTNSPLTAATSGDYGDLPETITLSTGDNYLHVRARDESGQLAGSTAHFGPWRRDDAPPENPRFLSSSVTTDTCTANGIIAIGWAAGSDDCELAGYYWIVDAAPDTDPLAYGTMTETPPVSTPIVEGDNYLHLIAVDTLGNTASQTMHIGPWIRDLTPPANPILGATSVVTDTCTSDAGTTLTWTYGSDNCSDVTYAWIVDENASTNPLDGTPEIDSNPPGNILFDYNTNYLHIVAVDEAGNAADTVLHYGPWTKCDSVTGPDVTNWSLNPFGAGFVLEDPNGVDLSSLQVVLDVQGGYQTDITSQLNLNYSDTTYVTVTYERTKPFAAGSVITTTVYVDDDLGNPTDPNPIVLSGTIRDAMTHELYTGDSIQDALDVAIPGDTVHLNAGEYTISGSNLLIGSRHYGITLMGDGHEDSIIDCGAYGIVMDGVADFTLKGLSIGTTEDQTLLFLQGSSENVLIEGNVFGVTHEARTPLLRIGASGSGNRIVNNIMTSAYNAGTGVYVDGSITELEIVNNTMVDLINGIDCIDSASPLIAFNIIAFNSEGIYADNTFDVHYNCVYGNGADYDSTITHATDINEDPLFVDAAGKDFHLQEISPCVDALESSAAATAGTEFPATDLDGALRPDGSKYDIGCYETWFYDENSPYIESWSYDANLPGGEFGFTIGDDFGVDSSSVILTMTSDQTTYPLVITNTLVVDDSDLTSVIFSYTPEAPWPANAVVTATAVFQDFAGNMGGESVTYTVRDNVVNHVYAGESIQDALDALTAGDSLLVHAGTFTLTDSLMIEERHSGIRISGEGPDSTILTFNGSIGWGVHLNGVKDFTLDGFGIESGDLTQGHILLQYDAENVLIKKNRITSDSSSALDALSISATGTGNRIENNLFVDNQTASIGINVWAAANEVNVSPEIVNNTIVGFRTGVFSSDTSPKIAYNILADGMWGVGRDGASSTLAIYHNNASGNSQANYSGPLSHEGDWNTDPLFVDAANGDYHLDGTSPSVDSIEPSIANVTGVAFPTDDLDNSSRPIGGYYDPGCYETQAALVFTSTPGDAVDENAVYTYQPTVSGAITSYAFADGSNQPAGMTISETTGEIYYNPLYDDEAGTYTVIIEATAADGRSVTQQFTFTVTAVNDPPETPASVEPQPYGAMVNRLFSLEFYSYDEETAALQYSLGSGPDGMEIPVATDGVVEWAPQSGDTGTATFSVLASDGVNSVSSGVLDVTVVPSLGLAPAQGSPAIIVTYSGAAAPVTTTVEIACRIKGGLPPYSVDVIDETIGAVSDLDAGAGTFTFTPLASGRTQLTVTDSLGFTLTSGMFNVHYIEATLLVNGGQVNAGEGATLTVNEPDSDLDGLSFTIPVGSTSSVITPTISQVETGQPYMEERSSPVVEIGPSGTTFAIPASLAFPNNSGLPTDELLVFTYNTELGRWVYVPGAVITGDTVTVPLAHLSLYTLARPTEFTTQLNGGTEVEDYRLISFPAYAADMESMVEILSDPDNLDEYDDAKWRLFGFDPLAQYTEDPEEYYLEGNADGFDDKFPFGPCQAYWVISRYAKEVAARGLHVDSTEDYYTTLQPGWNLIGDPFTTSLYWTKVESSVDGETFYRQDSASADNPLKDRNLFYYEPDTRKADPDGYVETTVMQPYVGYWVKNDTGAPLVVKLPVSAFIYAVVGKGDADEEPGLLSKAARKISRMIDRVAWAVSDEDRPPSPPGSSGSNAGSGSNSIGVADGGGGGGCFVDAARPAKPCGSGAMTLAALLFGLAALKLFGQAKKN</sequence>
<reference evidence="5 6" key="1">
    <citation type="journal article" date="2012" name="Environ. Microbiol.">
        <title>The genome sequence of Desulfatibacillum alkenivorans AK-01: a blueprint for anaerobic alkane oxidation.</title>
        <authorList>
            <person name="Callaghan A.V."/>
            <person name="Morris B.E."/>
            <person name="Pereira I.A."/>
            <person name="McInerney M.J."/>
            <person name="Austin R.N."/>
            <person name="Groves J.T."/>
            <person name="Kukor J.J."/>
            <person name="Suflita J.M."/>
            <person name="Young L.Y."/>
            <person name="Zylstra G.J."/>
            <person name="Wawrik B."/>
        </authorList>
    </citation>
    <scope>NUCLEOTIDE SEQUENCE [LARGE SCALE GENOMIC DNA]</scope>
    <source>
        <strain evidence="5 6">AK-01</strain>
    </source>
</reference>
<name>B8FK54_DESAL</name>
<dbReference type="InterPro" id="IPR013783">
    <property type="entry name" value="Ig-like_fold"/>
</dbReference>
<accession>B8FK54</accession>
<dbReference type="InterPro" id="IPR007742">
    <property type="entry name" value="NosD_dom"/>
</dbReference>
<dbReference type="GO" id="GO:0016020">
    <property type="term" value="C:membrane"/>
    <property type="evidence" value="ECO:0007669"/>
    <property type="project" value="InterPro"/>
</dbReference>
<dbReference type="Pfam" id="PF05048">
    <property type="entry name" value="NosD"/>
    <property type="match status" value="1"/>
</dbReference>
<feature type="region of interest" description="Disordered" evidence="1">
    <location>
        <begin position="3877"/>
        <end position="3901"/>
    </location>
</feature>
<dbReference type="KEGG" id="dal:Dalk_1026"/>
<dbReference type="GO" id="GO:0007156">
    <property type="term" value="P:homophilic cell adhesion via plasma membrane adhesion molecules"/>
    <property type="evidence" value="ECO:0007669"/>
    <property type="project" value="InterPro"/>
</dbReference>
<dbReference type="HOGENOM" id="CLU_224135_0_0_7"/>
<evidence type="ECO:0000256" key="2">
    <source>
        <dbReference type="SAM" id="SignalP"/>
    </source>
</evidence>
<dbReference type="eggNOG" id="COG3420">
    <property type="taxonomic scope" value="Bacteria"/>
</dbReference>
<evidence type="ECO:0000313" key="5">
    <source>
        <dbReference type="EMBL" id="ACL02729.1"/>
    </source>
</evidence>
<dbReference type="PROSITE" id="PS51145">
    <property type="entry name" value="ZU5"/>
    <property type="match status" value="1"/>
</dbReference>
<dbReference type="SUPFAM" id="SSF49313">
    <property type="entry name" value="Cadherin-like"/>
    <property type="match status" value="1"/>
</dbReference>
<feature type="domain" description="Cadherin" evidence="3">
    <location>
        <begin position="3233"/>
        <end position="3321"/>
    </location>
</feature>
<dbReference type="InterPro" id="IPR015919">
    <property type="entry name" value="Cadherin-like_sf"/>
</dbReference>